<name>A0A0P1KN83_9SACH</name>
<proteinExistence type="inferred from homology"/>
<organism evidence="6 7">
    <name type="scientific">Lachancea quebecensis</name>
    <dbReference type="NCBI Taxonomy" id="1654605"/>
    <lineage>
        <taxon>Eukaryota</taxon>
        <taxon>Fungi</taxon>
        <taxon>Dikarya</taxon>
        <taxon>Ascomycota</taxon>
        <taxon>Saccharomycotina</taxon>
        <taxon>Saccharomycetes</taxon>
        <taxon>Saccharomycetales</taxon>
        <taxon>Saccharomycetaceae</taxon>
        <taxon>Lachancea</taxon>
    </lineage>
</organism>
<dbReference type="SUPFAM" id="SSF51011">
    <property type="entry name" value="Glycosyl hydrolase domain"/>
    <property type="match status" value="1"/>
</dbReference>
<dbReference type="Gene3D" id="3.90.400.10">
    <property type="entry name" value="Oligo-1,6-glucosidase, Domain 2"/>
    <property type="match status" value="1"/>
</dbReference>
<dbReference type="FunFam" id="2.60.40.1180:FF:000007">
    <property type="entry name" value="Sucrose isomerase"/>
    <property type="match status" value="1"/>
</dbReference>
<dbReference type="EMBL" id="LN890542">
    <property type="protein sequence ID" value="CUS20866.1"/>
    <property type="molecule type" value="Genomic_DNA"/>
</dbReference>
<dbReference type="GO" id="GO:0005987">
    <property type="term" value="P:sucrose catabolic process"/>
    <property type="evidence" value="ECO:0007669"/>
    <property type="project" value="TreeGrafter"/>
</dbReference>
<feature type="domain" description="Glycosyl hydrolase family 13 catalytic" evidence="5">
    <location>
        <begin position="21"/>
        <end position="443"/>
    </location>
</feature>
<dbReference type="PANTHER" id="PTHR10357:SF179">
    <property type="entry name" value="NEUTRAL AND BASIC AMINO ACID TRANSPORT PROTEIN RBAT"/>
    <property type="match status" value="1"/>
</dbReference>
<protein>
    <submittedName>
        <fullName evidence="6">LAQU0S02e00122g1_1</fullName>
    </submittedName>
</protein>
<evidence type="ECO:0000256" key="4">
    <source>
        <dbReference type="ARBA" id="ARBA00026248"/>
    </source>
</evidence>
<dbReference type="FunFam" id="3.90.400.10:FF:000004">
    <property type="entry name" value="Oligo-1,6-glucosidase"/>
    <property type="match status" value="1"/>
</dbReference>
<dbReference type="GO" id="GO:0004556">
    <property type="term" value="F:alpha-amylase activity"/>
    <property type="evidence" value="ECO:0007669"/>
    <property type="project" value="TreeGrafter"/>
</dbReference>
<dbReference type="InterPro" id="IPR006047">
    <property type="entry name" value="GH13_cat_dom"/>
</dbReference>
<dbReference type="CDD" id="cd11333">
    <property type="entry name" value="AmyAc_SI_OligoGlu_DGase"/>
    <property type="match status" value="1"/>
</dbReference>
<comment type="similarity">
    <text evidence="1">Belongs to the glycosyl hydrolase 13 family.</text>
</comment>
<dbReference type="GO" id="GO:0000025">
    <property type="term" value="P:maltose catabolic process"/>
    <property type="evidence" value="ECO:0007669"/>
    <property type="project" value="TreeGrafter"/>
</dbReference>
<dbReference type="Pfam" id="PF00128">
    <property type="entry name" value="Alpha-amylase"/>
    <property type="match status" value="1"/>
</dbReference>
<dbReference type="GO" id="GO:0004575">
    <property type="term" value="F:sucrose alpha-glucosidase activity"/>
    <property type="evidence" value="ECO:0007669"/>
    <property type="project" value="TreeGrafter"/>
</dbReference>
<accession>A0A0P1KN83</accession>
<evidence type="ECO:0000313" key="7">
    <source>
        <dbReference type="Proteomes" id="UP000236544"/>
    </source>
</evidence>
<dbReference type="InterPro" id="IPR013780">
    <property type="entry name" value="Glyco_hydro_b"/>
</dbReference>
<dbReference type="Proteomes" id="UP000236544">
    <property type="component" value="Unassembled WGS sequence"/>
</dbReference>
<dbReference type="FunFam" id="3.20.20.80:FF:000087">
    <property type="entry name" value="Oligo-1,6-glucosidase IMA1"/>
    <property type="match status" value="1"/>
</dbReference>
<evidence type="ECO:0000259" key="5">
    <source>
        <dbReference type="SMART" id="SM00642"/>
    </source>
</evidence>
<dbReference type="GO" id="GO:0033934">
    <property type="term" value="F:glucan 1,4-alpha-maltotriohydrolase activity"/>
    <property type="evidence" value="ECO:0007669"/>
    <property type="project" value="TreeGrafter"/>
</dbReference>
<keyword evidence="3" id="KW-0326">Glycosidase</keyword>
<dbReference type="AlphaFoldDB" id="A0A0P1KN83"/>
<sequence length="584" mass="67840">MTITEHPEILPKWWKEATIYQIYPASFKDSNNDGWGDLKGITSKLGYLKNLGVDAIWVCPFYDSPQQDMGYDIANYEKVWPTYGTNEECFELINKTHELGMKFITDLVINHCSTEHEWFKESRSSKTNPKRDWFFWRPPKGYDSNGKPIPPNNWKSFFGGSAWSFDEGTNEFFLRLFASRQPDFNWENVDCRKAIYESAIGYWLDHGVDGFRIDTAGLYSKRSNLPDSPIFDVDSDLQHANWGSHNGPRIHEFHRELRRFIDERVKDGREIMTVGEVAHGNDNPLYSCASRQEMNEVFSFRHVDIGTSPFFRYNIAPYTLKDWKQAIADNFLFINGTDAWATIYIENHDQPRSITRFGDDSPKYRALSGKLLALLECSLTGTLYVYQGQEIGQVNFKDWPIEKYEDVDVRNNFELVKNKYGENSKEMRLFYEGIALMSRDHSRTPMPWSAEDPNAGFCGAGVKPWFSLNESYKEGINVAEELENKDSVLSFWRKALETRKKHKDIMIYGYDFEFIDLDSDKLFSFTKKYEDKTLFAAFNFSGEHTEFKYPKEGASLSLILGNYNSVDASSSVLRPWEGRIYCTN</sequence>
<dbReference type="PANTHER" id="PTHR10357">
    <property type="entry name" value="ALPHA-AMYLASE FAMILY MEMBER"/>
    <property type="match status" value="1"/>
</dbReference>
<dbReference type="SUPFAM" id="SSF51445">
    <property type="entry name" value="(Trans)glycosidases"/>
    <property type="match status" value="1"/>
</dbReference>
<evidence type="ECO:0000256" key="2">
    <source>
        <dbReference type="ARBA" id="ARBA00022801"/>
    </source>
</evidence>
<dbReference type="Gene3D" id="2.60.40.1180">
    <property type="entry name" value="Golgi alpha-mannosidase II"/>
    <property type="match status" value="1"/>
</dbReference>
<dbReference type="InterPro" id="IPR045857">
    <property type="entry name" value="O16G_dom_2"/>
</dbReference>
<dbReference type="Gene3D" id="3.20.20.80">
    <property type="entry name" value="Glycosidases"/>
    <property type="match status" value="2"/>
</dbReference>
<dbReference type="InterPro" id="IPR017853">
    <property type="entry name" value="GH"/>
</dbReference>
<dbReference type="SMART" id="SM00642">
    <property type="entry name" value="Aamy"/>
    <property type="match status" value="1"/>
</dbReference>
<keyword evidence="2" id="KW-0378">Hydrolase</keyword>
<gene>
    <name evidence="6" type="ORF">LAQU0_S02e00122g</name>
</gene>
<reference evidence="7" key="1">
    <citation type="submission" date="2015-10" db="EMBL/GenBank/DDBJ databases">
        <authorList>
            <person name="Devillers H."/>
        </authorList>
    </citation>
    <scope>NUCLEOTIDE SEQUENCE [LARGE SCALE GENOMIC DNA]</scope>
</reference>
<dbReference type="OrthoDB" id="1740265at2759"/>
<dbReference type="GO" id="GO:0004574">
    <property type="term" value="F:oligo-1,6-glucosidase activity"/>
    <property type="evidence" value="ECO:0007669"/>
    <property type="project" value="TreeGrafter"/>
</dbReference>
<dbReference type="FunFam" id="3.20.20.80:FF:000064">
    <property type="entry name" value="Oligo-1,6-glucosidase"/>
    <property type="match status" value="1"/>
</dbReference>
<evidence type="ECO:0000256" key="1">
    <source>
        <dbReference type="ARBA" id="ARBA00008061"/>
    </source>
</evidence>
<keyword evidence="7" id="KW-1185">Reference proteome</keyword>
<keyword evidence="4" id="KW-0462">Maltose metabolism</keyword>
<evidence type="ECO:0000313" key="6">
    <source>
        <dbReference type="EMBL" id="CUS20866.1"/>
    </source>
</evidence>
<evidence type="ECO:0000256" key="3">
    <source>
        <dbReference type="ARBA" id="ARBA00023295"/>
    </source>
</evidence>